<evidence type="ECO:0000313" key="2">
    <source>
        <dbReference type="Proteomes" id="UP000001844"/>
    </source>
</evidence>
<keyword evidence="2" id="KW-1185">Reference proteome</keyword>
<dbReference type="STRING" id="472759.Nhal_1626"/>
<organism evidence="1 2">
    <name type="scientific">Nitrosococcus halophilus (strain Nc4)</name>
    <dbReference type="NCBI Taxonomy" id="472759"/>
    <lineage>
        <taxon>Bacteria</taxon>
        <taxon>Pseudomonadati</taxon>
        <taxon>Pseudomonadota</taxon>
        <taxon>Gammaproteobacteria</taxon>
        <taxon>Chromatiales</taxon>
        <taxon>Chromatiaceae</taxon>
        <taxon>Nitrosococcus</taxon>
    </lineage>
</organism>
<dbReference type="EMBL" id="CP001798">
    <property type="protein sequence ID" value="ADE14760.1"/>
    <property type="molecule type" value="Genomic_DNA"/>
</dbReference>
<dbReference type="InterPro" id="IPR039498">
    <property type="entry name" value="NTP_transf_5"/>
</dbReference>
<sequence>MADIDLLVPKKRLTASINALQNIGYGTEENLREKFNNHHHYAPLFRPGEFASVELHHNLMHHSASGILPTDIAYKQVETLEINGACLQVLSPTYRLLHNIVHSEIVDRNYEAGMIALRNLSDFAFIQKHYEQQIDWPAINTTFVQHGKEKVLHSYLYLAHRYLGVPFALKIPPLSSFVHHQRCRSMIRWIGLMEIDRRIQRFSAYHICKRYGCPNTPLALTVGRFRYATKIIRKYIGLGPLKPRDKRYH</sequence>
<reference evidence="2" key="1">
    <citation type="submission" date="2010-04" db="EMBL/GenBank/DDBJ databases">
        <title>Complete genome sequence of Nitrosococcus halophilus Nc4, a salt-adapted, aerobic obligate ammonia-oxidizing sulfur purple bacterium.</title>
        <authorList>
            <consortium name="US DOE Joint Genome Institute"/>
            <person name="Campbell M.A."/>
            <person name="Malfatti S.A."/>
            <person name="Chain P.S.G."/>
            <person name="Heidelberg J.F."/>
            <person name="Ward B.B."/>
            <person name="Klotz M.G."/>
        </authorList>
    </citation>
    <scope>NUCLEOTIDE SEQUENCE [LARGE SCALE GENOMIC DNA]</scope>
    <source>
        <strain evidence="2">Nc4</strain>
    </source>
</reference>
<gene>
    <name evidence="1" type="ordered locus">Nhal_1626</name>
</gene>
<evidence type="ECO:0000313" key="1">
    <source>
        <dbReference type="EMBL" id="ADE14760.1"/>
    </source>
</evidence>
<dbReference type="eggNOG" id="COG1216">
    <property type="taxonomic scope" value="Bacteria"/>
</dbReference>
<dbReference type="Pfam" id="PF14907">
    <property type="entry name" value="NTP_transf_5"/>
    <property type="match status" value="1"/>
</dbReference>
<dbReference type="Proteomes" id="UP000001844">
    <property type="component" value="Chromosome"/>
</dbReference>
<dbReference type="AlphaFoldDB" id="D5C2A1"/>
<dbReference type="HOGENOM" id="CLU_1114894_0_0_6"/>
<dbReference type="KEGG" id="nhl:Nhal_1626"/>
<name>D5C2A1_NITHN</name>
<proteinExistence type="predicted"/>
<protein>
    <submittedName>
        <fullName evidence="1">Uncharacterized protein</fullName>
    </submittedName>
</protein>
<accession>D5C2A1</accession>